<evidence type="ECO:0000256" key="4">
    <source>
        <dbReference type="ARBA" id="ARBA00022692"/>
    </source>
</evidence>
<feature type="transmembrane region" description="Helical" evidence="8">
    <location>
        <begin position="159"/>
        <end position="180"/>
    </location>
</feature>
<feature type="domain" description="Major facilitator superfamily (MFS) profile" evidence="9">
    <location>
        <begin position="9"/>
        <end position="443"/>
    </location>
</feature>
<proteinExistence type="predicted"/>
<dbReference type="PANTHER" id="PTHR42718:SF46">
    <property type="entry name" value="BLR6921 PROTEIN"/>
    <property type="match status" value="1"/>
</dbReference>
<feature type="compositionally biased region" description="Basic and acidic residues" evidence="7">
    <location>
        <begin position="449"/>
        <end position="462"/>
    </location>
</feature>
<dbReference type="AlphaFoldDB" id="A0A6J6I3H9"/>
<name>A0A6J6I3H9_9ZZZZ</name>
<dbReference type="PROSITE" id="PS50850">
    <property type="entry name" value="MFS"/>
    <property type="match status" value="1"/>
</dbReference>
<dbReference type="Pfam" id="PF07690">
    <property type="entry name" value="MFS_1"/>
    <property type="match status" value="2"/>
</dbReference>
<feature type="transmembrane region" description="Helical" evidence="8">
    <location>
        <begin position="134"/>
        <end position="153"/>
    </location>
</feature>
<feature type="transmembrane region" description="Helical" evidence="8">
    <location>
        <begin position="381"/>
        <end position="405"/>
    </location>
</feature>
<dbReference type="EMBL" id="CAEZUP010000092">
    <property type="protein sequence ID" value="CAB4619896.1"/>
    <property type="molecule type" value="Genomic_DNA"/>
</dbReference>
<keyword evidence="4 8" id="KW-0812">Transmembrane</keyword>
<feature type="transmembrane region" description="Helical" evidence="8">
    <location>
        <begin position="351"/>
        <end position="369"/>
    </location>
</feature>
<keyword evidence="2" id="KW-0813">Transport</keyword>
<feature type="transmembrane region" description="Helical" evidence="8">
    <location>
        <begin position="219"/>
        <end position="241"/>
    </location>
</feature>
<dbReference type="GO" id="GO:0022857">
    <property type="term" value="F:transmembrane transporter activity"/>
    <property type="evidence" value="ECO:0007669"/>
    <property type="project" value="InterPro"/>
</dbReference>
<keyword evidence="6 8" id="KW-0472">Membrane</keyword>
<dbReference type="PANTHER" id="PTHR42718">
    <property type="entry name" value="MAJOR FACILITATOR SUPERFAMILY MULTIDRUG TRANSPORTER MFSC"/>
    <property type="match status" value="1"/>
</dbReference>
<feature type="transmembrane region" description="Helical" evidence="8">
    <location>
        <begin position="44"/>
        <end position="63"/>
    </location>
</feature>
<protein>
    <submittedName>
        <fullName evidence="10">Unannotated protein</fullName>
    </submittedName>
</protein>
<keyword evidence="3" id="KW-1003">Cell membrane</keyword>
<organism evidence="10">
    <name type="scientific">freshwater metagenome</name>
    <dbReference type="NCBI Taxonomy" id="449393"/>
    <lineage>
        <taxon>unclassified sequences</taxon>
        <taxon>metagenomes</taxon>
        <taxon>ecological metagenomes</taxon>
    </lineage>
</organism>
<evidence type="ECO:0000313" key="10">
    <source>
        <dbReference type="EMBL" id="CAB4619896.1"/>
    </source>
</evidence>
<feature type="transmembrane region" description="Helical" evidence="8">
    <location>
        <begin position="192"/>
        <end position="213"/>
    </location>
</feature>
<dbReference type="GO" id="GO:0005886">
    <property type="term" value="C:plasma membrane"/>
    <property type="evidence" value="ECO:0007669"/>
    <property type="project" value="UniProtKB-SubCell"/>
</dbReference>
<dbReference type="Gene3D" id="1.20.1720.10">
    <property type="entry name" value="Multidrug resistance protein D"/>
    <property type="match status" value="1"/>
</dbReference>
<dbReference type="InterPro" id="IPR020846">
    <property type="entry name" value="MFS_dom"/>
</dbReference>
<feature type="transmembrane region" description="Helical" evidence="8">
    <location>
        <begin position="12"/>
        <end position="32"/>
    </location>
</feature>
<dbReference type="InterPro" id="IPR011701">
    <property type="entry name" value="MFS"/>
</dbReference>
<feature type="transmembrane region" description="Helical" evidence="8">
    <location>
        <begin position="295"/>
        <end position="315"/>
    </location>
</feature>
<sequence length="477" mass="50502">MDRGIQRRTLLATMLGVFVAAWPSVILVASLPEITQDLGASTSTIAWVIALPMLVSSVMLPTFGRLGDLEGQRRVFLIGLGVCGLGAILTAFAWNAGSLIALRTLSQASGMATTPTAIALLMDKFPLAERPRALGIWAFVTAGSPALGLIFGGPIVATVGWRGVFILQGVIALAFFPVCQRWLTETPKQKRVGFDIPGGIALMIASGSILFFFDRGSAWGWSSPATYIALAVFPVAAMAFIRIEKRAKSPLLPTGLLRNRAYAAPVTAEFLCQISSNAVFFGAPLLLHDRFDQSITQTALTMLPLPLGMCVGALAGGRVAARLGERTGGLIGSISMASSMVLFLVGFHSRTLFVIVAALIVQGIANGFVRPAMASAGGSALAPEFFGVGMATMRMIALLGSTAGISLEVTMWNIGGFSAVFTMTLIAALLATVAMTFVMPRSRLNSLTPDERRQEEHERLEEMETDTALTTLPAFEG</sequence>
<gene>
    <name evidence="10" type="ORF">UFOPK1835_01693</name>
</gene>
<evidence type="ECO:0000256" key="1">
    <source>
        <dbReference type="ARBA" id="ARBA00004651"/>
    </source>
</evidence>
<evidence type="ECO:0000256" key="2">
    <source>
        <dbReference type="ARBA" id="ARBA00022448"/>
    </source>
</evidence>
<evidence type="ECO:0000256" key="7">
    <source>
        <dbReference type="SAM" id="MobiDB-lite"/>
    </source>
</evidence>
<evidence type="ECO:0000256" key="8">
    <source>
        <dbReference type="SAM" id="Phobius"/>
    </source>
</evidence>
<evidence type="ECO:0000256" key="3">
    <source>
        <dbReference type="ARBA" id="ARBA00022475"/>
    </source>
</evidence>
<dbReference type="CDD" id="cd17321">
    <property type="entry name" value="MFS_MMR_MDR_like"/>
    <property type="match status" value="1"/>
</dbReference>
<evidence type="ECO:0000256" key="5">
    <source>
        <dbReference type="ARBA" id="ARBA00022989"/>
    </source>
</evidence>
<dbReference type="InterPro" id="IPR036259">
    <property type="entry name" value="MFS_trans_sf"/>
</dbReference>
<feature type="transmembrane region" description="Helical" evidence="8">
    <location>
        <begin position="75"/>
        <end position="94"/>
    </location>
</feature>
<dbReference type="SUPFAM" id="SSF103473">
    <property type="entry name" value="MFS general substrate transporter"/>
    <property type="match status" value="1"/>
</dbReference>
<reference evidence="10" key="1">
    <citation type="submission" date="2020-05" db="EMBL/GenBank/DDBJ databases">
        <authorList>
            <person name="Chiriac C."/>
            <person name="Salcher M."/>
            <person name="Ghai R."/>
            <person name="Kavagutti S V."/>
        </authorList>
    </citation>
    <scope>NUCLEOTIDE SEQUENCE</scope>
</reference>
<feature type="transmembrane region" description="Helical" evidence="8">
    <location>
        <begin position="262"/>
        <end position="283"/>
    </location>
</feature>
<keyword evidence="5 8" id="KW-1133">Transmembrane helix</keyword>
<evidence type="ECO:0000256" key="6">
    <source>
        <dbReference type="ARBA" id="ARBA00023136"/>
    </source>
</evidence>
<dbReference type="Gene3D" id="1.20.1250.20">
    <property type="entry name" value="MFS general substrate transporter like domains"/>
    <property type="match status" value="1"/>
</dbReference>
<feature type="transmembrane region" description="Helical" evidence="8">
    <location>
        <begin position="100"/>
        <end position="122"/>
    </location>
</feature>
<feature type="transmembrane region" description="Helical" evidence="8">
    <location>
        <begin position="327"/>
        <end position="345"/>
    </location>
</feature>
<evidence type="ECO:0000259" key="9">
    <source>
        <dbReference type="PROSITE" id="PS50850"/>
    </source>
</evidence>
<accession>A0A6J6I3H9</accession>
<feature type="transmembrane region" description="Helical" evidence="8">
    <location>
        <begin position="417"/>
        <end position="438"/>
    </location>
</feature>
<feature type="region of interest" description="Disordered" evidence="7">
    <location>
        <begin position="448"/>
        <end position="477"/>
    </location>
</feature>
<comment type="subcellular location">
    <subcellularLocation>
        <location evidence="1">Cell membrane</location>
        <topology evidence="1">Multi-pass membrane protein</topology>
    </subcellularLocation>
</comment>